<dbReference type="Pfam" id="PF00346">
    <property type="entry name" value="Complex1_49kDa"/>
    <property type="match status" value="2"/>
</dbReference>
<dbReference type="PANTHER" id="PTHR43485">
    <property type="entry name" value="HYDROGENASE-4 COMPONENT G"/>
    <property type="match status" value="1"/>
</dbReference>
<feature type="binding site" evidence="2">
    <location>
        <position position="370"/>
    </location>
    <ligand>
        <name>Fe cation</name>
        <dbReference type="ChEBI" id="CHEBI:24875"/>
    </ligand>
</feature>
<keyword evidence="5" id="KW-1185">Reference proteome</keyword>
<keyword evidence="2" id="KW-0533">Nickel</keyword>
<dbReference type="InterPro" id="IPR001501">
    <property type="entry name" value="Ni-dep_hyd_lsu"/>
</dbReference>
<dbReference type="InterPro" id="IPR052197">
    <property type="entry name" value="ComplexI_49kDa-like"/>
</dbReference>
<dbReference type="GO" id="GO:0008901">
    <property type="term" value="F:ferredoxin hydrogenase activity"/>
    <property type="evidence" value="ECO:0007669"/>
    <property type="project" value="InterPro"/>
</dbReference>
<comment type="cofactor">
    <cofactor evidence="2">
        <name>Ni(2+)</name>
        <dbReference type="ChEBI" id="CHEBI:49786"/>
    </cofactor>
</comment>
<dbReference type="PANTHER" id="PTHR43485:SF1">
    <property type="entry name" value="FORMATE HYDROGENLYASE SUBUNIT 5-RELATED"/>
    <property type="match status" value="1"/>
</dbReference>
<feature type="binding site" evidence="2">
    <location>
        <position position="333"/>
    </location>
    <ligand>
        <name>Mg(2+)</name>
        <dbReference type="ChEBI" id="CHEBI:18420"/>
    </ligand>
</feature>
<dbReference type="Pfam" id="PF00374">
    <property type="entry name" value="NiFeSe_Hases"/>
    <property type="match status" value="1"/>
</dbReference>
<dbReference type="EMBL" id="BFAX01000005">
    <property type="protein sequence ID" value="GBF37000.1"/>
    <property type="molecule type" value="Genomic_DNA"/>
</dbReference>
<accession>A0A401HS18</accession>
<dbReference type="GO" id="GO:0016151">
    <property type="term" value="F:nickel cation binding"/>
    <property type="evidence" value="ECO:0007669"/>
    <property type="project" value="InterPro"/>
</dbReference>
<evidence type="ECO:0000256" key="1">
    <source>
        <dbReference type="ARBA" id="ARBA00023002"/>
    </source>
</evidence>
<evidence type="ECO:0000259" key="3">
    <source>
        <dbReference type="Pfam" id="PF00346"/>
    </source>
</evidence>
<evidence type="ECO:0000256" key="2">
    <source>
        <dbReference type="PIRSR" id="PIRSR601501-1"/>
    </source>
</evidence>
<reference evidence="4 5" key="1">
    <citation type="journal article" date="2019" name="Int. J. Syst. Evol. Microbiol.">
        <title>Methanofervidicoccus abyssi gen. nov., sp. nov., a hydrogenotrophic methanogen, isolated from a hydrothermal vent chimney in the Mid-Cayman Spreading Center, the Caribbean Sea.</title>
        <authorList>
            <person name="Sakai S."/>
            <person name="Takaki Y."/>
            <person name="Miyazaki M."/>
            <person name="Ogawara M."/>
            <person name="Yanagawa K."/>
            <person name="Miyazaki J."/>
            <person name="Takai K."/>
        </authorList>
    </citation>
    <scope>NUCLEOTIDE SEQUENCE [LARGE SCALE GENOMIC DNA]</scope>
    <source>
        <strain evidence="4 5">HHB</strain>
    </source>
</reference>
<feature type="binding site" evidence="2">
    <location>
        <position position="77"/>
    </location>
    <ligand>
        <name>Ni(2+)</name>
        <dbReference type="ChEBI" id="CHEBI:49786"/>
    </ligand>
</feature>
<feature type="binding site" evidence="2">
    <location>
        <position position="58"/>
    </location>
    <ligand>
        <name>Mg(2+)</name>
        <dbReference type="ChEBI" id="CHEBI:18420"/>
    </ligand>
</feature>
<feature type="domain" description="NADH-quinone oxidoreductase subunit D" evidence="3">
    <location>
        <begin position="135"/>
        <end position="294"/>
    </location>
</feature>
<keyword evidence="2" id="KW-0479">Metal-binding</keyword>
<feature type="binding site" evidence="2">
    <location>
        <position position="80"/>
    </location>
    <ligand>
        <name>Ni(2+)</name>
        <dbReference type="ChEBI" id="CHEBI:49786"/>
    </ligand>
</feature>
<evidence type="ECO:0000313" key="4">
    <source>
        <dbReference type="EMBL" id="GBF37000.1"/>
    </source>
</evidence>
<comment type="cofactor">
    <cofactor evidence="2">
        <name>Fe cation</name>
        <dbReference type="ChEBI" id="CHEBI:24875"/>
    </cofactor>
</comment>
<feature type="binding site" evidence="2">
    <location>
        <position position="367"/>
    </location>
    <ligand>
        <name>Ni(2+)</name>
        <dbReference type="ChEBI" id="CHEBI:49786"/>
    </ligand>
</feature>
<evidence type="ECO:0000313" key="5">
    <source>
        <dbReference type="Proteomes" id="UP000290527"/>
    </source>
</evidence>
<feature type="domain" description="NADH-quinone oxidoreductase subunit D" evidence="3">
    <location>
        <begin position="299"/>
        <end position="373"/>
    </location>
</feature>
<keyword evidence="2" id="KW-0460">Magnesium</keyword>
<dbReference type="Gene3D" id="1.10.645.10">
    <property type="entry name" value="Cytochrome-c3 Hydrogenase, chain B"/>
    <property type="match status" value="1"/>
</dbReference>
<dbReference type="Proteomes" id="UP000290527">
    <property type="component" value="Unassembled WGS sequence"/>
</dbReference>
<dbReference type="SUPFAM" id="SSF56762">
    <property type="entry name" value="HydB/Nqo4-like"/>
    <property type="match status" value="1"/>
</dbReference>
<keyword evidence="2" id="KW-0408">Iron</keyword>
<dbReference type="AlphaFoldDB" id="A0A401HS18"/>
<dbReference type="GO" id="GO:0051287">
    <property type="term" value="F:NAD binding"/>
    <property type="evidence" value="ECO:0007669"/>
    <property type="project" value="InterPro"/>
</dbReference>
<gene>
    <name evidence="4" type="ORF">MHHB_P1230</name>
</gene>
<dbReference type="InterPro" id="IPR018194">
    <property type="entry name" value="Ni-dep_hyd_lsu_Ni_BS"/>
</dbReference>
<sequence>MLIIIIINNYYNWDIMNVIPVGPINPIFKEPIRIKLIVEGEIVIGAEIEMGYVHRGIERIMEGKHYLKGIHLAERVCGICSYIHTQTFVECIEKVSNIEVPDKAKYLRIIATELERIHSHLIAVAVYGMAIEHETFGIWCLNIREKVMDLLETIAGNRINMGFNVVGGVRQDITREILESIYNTLDTLEEDVEDILEIFRKGPLISLRSKGIGVIGYKEVMKTRAVGPVARASALPESDWRLRHPTYKELGFKPVWAEEGDNYARTLVRLKEILTSIELLRRALEFYEESTGMVRKKVDIKGGSGEWRNEAHRGEVTYKISITDGGIIKRILIRTPTVMNLSAYKYMLKTCPTVSDAVATYISIDPCISCTERSIYLVDRRTGDVKPYSK</sequence>
<keyword evidence="1" id="KW-0560">Oxidoreductase</keyword>
<dbReference type="GO" id="GO:0016651">
    <property type="term" value="F:oxidoreductase activity, acting on NAD(P)H"/>
    <property type="evidence" value="ECO:0007669"/>
    <property type="project" value="InterPro"/>
</dbReference>
<dbReference type="InterPro" id="IPR001135">
    <property type="entry name" value="NADH_Q_OxRdtase_suD"/>
</dbReference>
<dbReference type="GO" id="GO:0048038">
    <property type="term" value="F:quinone binding"/>
    <property type="evidence" value="ECO:0007669"/>
    <property type="project" value="InterPro"/>
</dbReference>
<comment type="caution">
    <text evidence="4">The sequence shown here is derived from an EMBL/GenBank/DDBJ whole genome shotgun (WGS) entry which is preliminary data.</text>
</comment>
<protein>
    <submittedName>
        <fullName evidence="4">Energy-converting hydrogenase A subunit O</fullName>
    </submittedName>
</protein>
<dbReference type="PROSITE" id="PS00507">
    <property type="entry name" value="NI_HGENASE_L_1"/>
    <property type="match status" value="1"/>
</dbReference>
<organism evidence="4 5">
    <name type="scientific">Methanofervidicoccus abyssi</name>
    <dbReference type="NCBI Taxonomy" id="2082189"/>
    <lineage>
        <taxon>Archaea</taxon>
        <taxon>Methanobacteriati</taxon>
        <taxon>Methanobacteriota</taxon>
        <taxon>Methanomada group</taxon>
        <taxon>Methanococci</taxon>
        <taxon>Methanococcales</taxon>
        <taxon>Methanofervidicoccus</taxon>
    </lineage>
</organism>
<proteinExistence type="predicted"/>
<name>A0A401HS18_9EURY</name>
<dbReference type="InterPro" id="IPR029014">
    <property type="entry name" value="NiFe-Hase_large"/>
</dbReference>
<feature type="binding site" evidence="2">
    <location>
        <position position="80"/>
    </location>
    <ligand>
        <name>Fe cation</name>
        <dbReference type="ChEBI" id="CHEBI:24875"/>
    </ligand>
</feature>